<dbReference type="EMBL" id="GAKP01001037">
    <property type="protein sequence ID" value="JAC57915.1"/>
    <property type="molecule type" value="Transcribed_RNA"/>
</dbReference>
<protein>
    <submittedName>
        <fullName evidence="2">Uncharacterized protein</fullName>
    </submittedName>
</protein>
<feature type="non-terminal residue" evidence="2">
    <location>
        <position position="1"/>
    </location>
</feature>
<proteinExistence type="predicted"/>
<evidence type="ECO:0000256" key="1">
    <source>
        <dbReference type="SAM" id="Coils"/>
    </source>
</evidence>
<organism evidence="2">
    <name type="scientific">Bactrocera dorsalis</name>
    <name type="common">Oriental fruit fly</name>
    <name type="synonym">Dacus dorsalis</name>
    <dbReference type="NCBI Taxonomy" id="27457"/>
    <lineage>
        <taxon>Eukaryota</taxon>
        <taxon>Metazoa</taxon>
        <taxon>Ecdysozoa</taxon>
        <taxon>Arthropoda</taxon>
        <taxon>Hexapoda</taxon>
        <taxon>Insecta</taxon>
        <taxon>Pterygota</taxon>
        <taxon>Neoptera</taxon>
        <taxon>Endopterygota</taxon>
        <taxon>Diptera</taxon>
        <taxon>Brachycera</taxon>
        <taxon>Muscomorpha</taxon>
        <taxon>Tephritoidea</taxon>
        <taxon>Tephritidae</taxon>
        <taxon>Bactrocera</taxon>
        <taxon>Bactrocera</taxon>
    </lineage>
</organism>
<keyword evidence="1" id="KW-0175">Coiled coil</keyword>
<name>A0A034WUP1_BACDO</name>
<feature type="coiled-coil region" evidence="1">
    <location>
        <begin position="29"/>
        <end position="79"/>
    </location>
</feature>
<reference evidence="2" key="1">
    <citation type="journal article" date="2014" name="BMC Genomics">
        <title>Characterizing the developmental transcriptome of the oriental fruit fly, Bactrocera dorsalis (Diptera: Tephritidae) through comparative genomic analysis with Drosophila melanogaster utilizing modENCODE datasets.</title>
        <authorList>
            <person name="Geib S.M."/>
            <person name="Calla B."/>
            <person name="Hall B."/>
            <person name="Hou S."/>
            <person name="Manoukis N.C."/>
        </authorList>
    </citation>
    <scope>NUCLEOTIDE SEQUENCE</scope>
    <source>
        <strain evidence="2">Punador</strain>
    </source>
</reference>
<dbReference type="OrthoDB" id="3863715at2759"/>
<accession>A0A034WUP1</accession>
<sequence>QIINSTAPRSTKASPFKVLTGLDMRVGNLPDLKEILDELTLEELNLERDIIREKAQENINKIQRENRKNFNKNRKAEKEYKVGELVAIKKTQFGTNTKLKPKYLGPYVITAKLNHGRYEVEKVGNDEGPKKTSTICEFIKPWSSSFGSNNTSGRPNVGI</sequence>
<dbReference type="AlphaFoldDB" id="A0A034WUP1"/>
<evidence type="ECO:0000313" key="2">
    <source>
        <dbReference type="EMBL" id="JAC57915.1"/>
    </source>
</evidence>